<dbReference type="GO" id="GO:0070682">
    <property type="term" value="P:proteasome regulatory particle assembly"/>
    <property type="evidence" value="ECO:0007669"/>
    <property type="project" value="InterPro"/>
</dbReference>
<reference evidence="1 2" key="1">
    <citation type="submission" date="2016-11" db="EMBL/GenBank/DDBJ databases">
        <authorList>
            <person name="Jaros S."/>
            <person name="Januszkiewicz K."/>
            <person name="Wedrychowicz H."/>
        </authorList>
    </citation>
    <scope>NUCLEOTIDE SEQUENCE [LARGE SCALE GENOMIC DNA]</scope>
</reference>
<evidence type="ECO:0000313" key="2">
    <source>
        <dbReference type="Proteomes" id="UP000249464"/>
    </source>
</evidence>
<name>A0A2X0LWP8_9BASI</name>
<accession>A0A2X0LWP8</accession>
<evidence type="ECO:0000313" key="1">
    <source>
        <dbReference type="EMBL" id="SGY25754.1"/>
    </source>
</evidence>
<proteinExistence type="predicted"/>
<keyword evidence="2" id="KW-1185">Reference proteome</keyword>
<dbReference type="STRING" id="796604.A0A2X0LWP8"/>
<organism evidence="1 2">
    <name type="scientific">Microbotryum silenes-dioicae</name>
    <dbReference type="NCBI Taxonomy" id="796604"/>
    <lineage>
        <taxon>Eukaryota</taxon>
        <taxon>Fungi</taxon>
        <taxon>Dikarya</taxon>
        <taxon>Basidiomycota</taxon>
        <taxon>Pucciniomycotina</taxon>
        <taxon>Microbotryomycetes</taxon>
        <taxon>Microbotryales</taxon>
        <taxon>Microbotryaceae</taxon>
        <taxon>Microbotryum</taxon>
    </lineage>
</organism>
<dbReference type="PANTHER" id="PTHR40422:SF1">
    <property type="entry name" value="TRANSLATION MACHINERY-ASSOCIATED PROTEIN 17"/>
    <property type="match status" value="1"/>
</dbReference>
<gene>
    <name evidence="1" type="primary">BQ5605_C018g08663</name>
    <name evidence="1" type="ORF">BQ5605_C018G08663</name>
</gene>
<dbReference type="GO" id="GO:0030674">
    <property type="term" value="F:protein-macromolecule adaptor activity"/>
    <property type="evidence" value="ECO:0007669"/>
    <property type="project" value="TreeGrafter"/>
</dbReference>
<dbReference type="Proteomes" id="UP000249464">
    <property type="component" value="Unassembled WGS sequence"/>
</dbReference>
<dbReference type="AlphaFoldDB" id="A0A2X0LWP8"/>
<sequence>MTTTPTYSHPFTLSQAIQLEPALITQEITRLQHSIQHLERSNSELSQYLEEEGPEEAFELSIKENELTMQVKERISILRHALQEQIGVDRSNGHYELASERSDTGTLGSGTGLVLEEGDTNAVVSAAAATGSGQEDELVEGVYL</sequence>
<protein>
    <submittedName>
        <fullName evidence="1">BQ5605_C018g08663 protein</fullName>
    </submittedName>
</protein>
<dbReference type="EMBL" id="FQNC01000020">
    <property type="protein sequence ID" value="SGY25754.1"/>
    <property type="molecule type" value="Genomic_DNA"/>
</dbReference>
<dbReference type="InterPro" id="IPR038966">
    <property type="entry name" value="TMA17"/>
</dbReference>
<dbReference type="PANTHER" id="PTHR40422">
    <property type="entry name" value="TRANSLATION MACHINERY-ASSOCIATED PROTEIN 17"/>
    <property type="match status" value="1"/>
</dbReference>